<name>A0A1S1PIA9_9ACTN</name>
<dbReference type="GO" id="GO:0006825">
    <property type="term" value="P:copper ion transport"/>
    <property type="evidence" value="ECO:0007669"/>
    <property type="project" value="InterPro"/>
</dbReference>
<reference evidence="4" key="1">
    <citation type="submission" date="2016-07" db="EMBL/GenBank/DDBJ databases">
        <title>Frankia sp. NRRL B-16219 Genome sequencing.</title>
        <authorList>
            <person name="Ghodhbane-Gtari F."/>
            <person name="Swanson E."/>
            <person name="Gueddou A."/>
            <person name="Louati M."/>
            <person name="Nouioui I."/>
            <person name="Hezbri K."/>
            <person name="Abebe-Akele F."/>
            <person name="Simpson S."/>
            <person name="Morris K."/>
            <person name="Thomas K."/>
            <person name="Gtari M."/>
            <person name="Tisa L.S."/>
        </authorList>
    </citation>
    <scope>NUCLEOTIDE SEQUENCE [LARGE SCALE GENOMIC DNA]</scope>
    <source>
        <strain evidence="4">NRRL B-16219</strain>
    </source>
</reference>
<dbReference type="GO" id="GO:0005507">
    <property type="term" value="F:copper ion binding"/>
    <property type="evidence" value="ECO:0007669"/>
    <property type="project" value="InterPro"/>
</dbReference>
<dbReference type="FunFam" id="3.30.70.100:FF:000001">
    <property type="entry name" value="ATPase copper transporting beta"/>
    <property type="match status" value="1"/>
</dbReference>
<dbReference type="CDD" id="cd00371">
    <property type="entry name" value="HMA"/>
    <property type="match status" value="1"/>
</dbReference>
<dbReference type="InterPro" id="IPR036163">
    <property type="entry name" value="HMA_dom_sf"/>
</dbReference>
<dbReference type="OrthoDB" id="9813965at2"/>
<proteinExistence type="predicted"/>
<evidence type="ECO:0000313" key="3">
    <source>
        <dbReference type="EMBL" id="OHV20997.1"/>
    </source>
</evidence>
<dbReference type="SUPFAM" id="SSF55008">
    <property type="entry name" value="HMA, heavy metal-associated domain"/>
    <property type="match status" value="1"/>
</dbReference>
<dbReference type="InterPro" id="IPR017969">
    <property type="entry name" value="Heavy-metal-associated_CS"/>
</dbReference>
<keyword evidence="1" id="KW-0479">Metal-binding</keyword>
<sequence>MSETTYTVTGMTCGHCVASVTEEVGDIQGVTNVAVDLSSGAVTVTSDRQVDPAEVRAAVEEAGYRLAGLRPASEGAGVR</sequence>
<dbReference type="InterPro" id="IPR000428">
    <property type="entry name" value="Cu-bd"/>
</dbReference>
<gene>
    <name evidence="3" type="ORF">BBK14_27290</name>
</gene>
<dbReference type="Proteomes" id="UP000179769">
    <property type="component" value="Unassembled WGS sequence"/>
</dbReference>
<dbReference type="PROSITE" id="PS01047">
    <property type="entry name" value="HMA_1"/>
    <property type="match status" value="1"/>
</dbReference>
<dbReference type="EMBL" id="MAXA01000259">
    <property type="protein sequence ID" value="OHV20997.1"/>
    <property type="molecule type" value="Genomic_DNA"/>
</dbReference>
<protein>
    <submittedName>
        <fullName evidence="3">Cation-transporting ATPase</fullName>
    </submittedName>
</protein>
<keyword evidence="4" id="KW-1185">Reference proteome</keyword>
<comment type="caution">
    <text evidence="3">The sequence shown here is derived from an EMBL/GenBank/DDBJ whole genome shotgun (WGS) entry which is preliminary data.</text>
</comment>
<evidence type="ECO:0000259" key="2">
    <source>
        <dbReference type="PROSITE" id="PS50846"/>
    </source>
</evidence>
<dbReference type="Pfam" id="PF00403">
    <property type="entry name" value="HMA"/>
    <property type="match status" value="1"/>
</dbReference>
<feature type="domain" description="HMA" evidence="2">
    <location>
        <begin position="2"/>
        <end position="67"/>
    </location>
</feature>
<accession>A0A1S1PIA9</accession>
<evidence type="ECO:0000313" key="4">
    <source>
        <dbReference type="Proteomes" id="UP000179769"/>
    </source>
</evidence>
<dbReference type="InterPro" id="IPR006121">
    <property type="entry name" value="HMA_dom"/>
</dbReference>
<organism evidence="3 4">
    <name type="scientific">Parafrankia soli</name>
    <dbReference type="NCBI Taxonomy" id="2599596"/>
    <lineage>
        <taxon>Bacteria</taxon>
        <taxon>Bacillati</taxon>
        <taxon>Actinomycetota</taxon>
        <taxon>Actinomycetes</taxon>
        <taxon>Frankiales</taxon>
        <taxon>Frankiaceae</taxon>
        <taxon>Parafrankia</taxon>
    </lineage>
</organism>
<dbReference type="RefSeq" id="WP_071066628.1">
    <property type="nucleotide sequence ID" value="NZ_MAXA01000259.1"/>
</dbReference>
<evidence type="ECO:0000256" key="1">
    <source>
        <dbReference type="ARBA" id="ARBA00022723"/>
    </source>
</evidence>
<dbReference type="PROSITE" id="PS50846">
    <property type="entry name" value="HMA_2"/>
    <property type="match status" value="1"/>
</dbReference>
<dbReference type="AlphaFoldDB" id="A0A1S1PIA9"/>
<dbReference type="Gene3D" id="3.30.70.100">
    <property type="match status" value="1"/>
</dbReference>
<dbReference type="PRINTS" id="PR00944">
    <property type="entry name" value="CUEXPORT"/>
</dbReference>